<dbReference type="EMBL" id="CM051407">
    <property type="protein sequence ID" value="KAJ4702344.1"/>
    <property type="molecule type" value="Genomic_DNA"/>
</dbReference>
<proteinExistence type="predicted"/>
<sequence>MQPVVTRTRNVLNAYRKAKVKKVVVISSTCAVLLNPNWPKGKAMDEKCWTDLEFCKAIKQSYFVAKTIAEAEALEYAQGGELNIVTVCPSIISGPMPQSTMNTSSLYLLKFLRGFYSLLQTTFAPFVSTFGQQKCNHRAYQNGSESAANGIRAFVDVRDAAEAILLLYENREAEGRYICSSHEIGTQDLVQKHKSFYPNSNYPKS</sequence>
<name>A0ACC1WTW4_MELAZ</name>
<evidence type="ECO:0000313" key="2">
    <source>
        <dbReference type="Proteomes" id="UP001164539"/>
    </source>
</evidence>
<dbReference type="Proteomes" id="UP001164539">
    <property type="component" value="Chromosome 14"/>
</dbReference>
<comment type="caution">
    <text evidence="1">The sequence shown here is derived from an EMBL/GenBank/DDBJ whole genome shotgun (WGS) entry which is preliminary data.</text>
</comment>
<protein>
    <submittedName>
        <fullName evidence="1">Cinnamoyl-CoA reductase</fullName>
    </submittedName>
</protein>
<keyword evidence="2" id="KW-1185">Reference proteome</keyword>
<organism evidence="1 2">
    <name type="scientific">Melia azedarach</name>
    <name type="common">Chinaberry tree</name>
    <dbReference type="NCBI Taxonomy" id="155640"/>
    <lineage>
        <taxon>Eukaryota</taxon>
        <taxon>Viridiplantae</taxon>
        <taxon>Streptophyta</taxon>
        <taxon>Embryophyta</taxon>
        <taxon>Tracheophyta</taxon>
        <taxon>Spermatophyta</taxon>
        <taxon>Magnoliopsida</taxon>
        <taxon>eudicotyledons</taxon>
        <taxon>Gunneridae</taxon>
        <taxon>Pentapetalae</taxon>
        <taxon>rosids</taxon>
        <taxon>malvids</taxon>
        <taxon>Sapindales</taxon>
        <taxon>Meliaceae</taxon>
        <taxon>Melia</taxon>
    </lineage>
</organism>
<accession>A0ACC1WTW4</accession>
<reference evidence="1 2" key="1">
    <citation type="journal article" date="2023" name="Science">
        <title>Complex scaffold remodeling in plant triterpene biosynthesis.</title>
        <authorList>
            <person name="De La Pena R."/>
            <person name="Hodgson H."/>
            <person name="Liu J.C."/>
            <person name="Stephenson M.J."/>
            <person name="Martin A.C."/>
            <person name="Owen C."/>
            <person name="Harkess A."/>
            <person name="Leebens-Mack J."/>
            <person name="Jimenez L.E."/>
            <person name="Osbourn A."/>
            <person name="Sattely E.S."/>
        </authorList>
    </citation>
    <scope>NUCLEOTIDE SEQUENCE [LARGE SCALE GENOMIC DNA]</scope>
    <source>
        <strain evidence="2">cv. JPN11</strain>
        <tissue evidence="1">Leaf</tissue>
    </source>
</reference>
<evidence type="ECO:0000313" key="1">
    <source>
        <dbReference type="EMBL" id="KAJ4702344.1"/>
    </source>
</evidence>
<gene>
    <name evidence="1" type="ORF">OWV82_025438</name>
</gene>